<dbReference type="PATRIC" id="fig|317.174.peg.1318"/>
<name>A0A085VCX8_PSESX</name>
<evidence type="ECO:0008006" key="3">
    <source>
        <dbReference type="Google" id="ProtNLM"/>
    </source>
</evidence>
<comment type="caution">
    <text evidence="1">The sequence shown here is derived from an EMBL/GenBank/DDBJ whole genome shotgun (WGS) entry which is preliminary data.</text>
</comment>
<sequence>MRICKHKGLTIAVLTRNEHCPPHVHVGNSEWDARFLFSFWHNGVRLWDVIPAQNEPCVAALEELRRLIRRRDVLRKARECWWRSRQTLCLENQQWDMNSAQVVSPRMQPNEALAILSADFDASAYRTRLRLAGEPAFLEIEL</sequence>
<organism evidence="1 2">
    <name type="scientific">Pseudomonas syringae</name>
    <dbReference type="NCBI Taxonomy" id="317"/>
    <lineage>
        <taxon>Bacteria</taxon>
        <taxon>Pseudomonadati</taxon>
        <taxon>Pseudomonadota</taxon>
        <taxon>Gammaproteobacteria</taxon>
        <taxon>Pseudomonadales</taxon>
        <taxon>Pseudomonadaceae</taxon>
        <taxon>Pseudomonas</taxon>
    </lineage>
</organism>
<gene>
    <name evidence="1" type="ORF">IV02_06465</name>
</gene>
<proteinExistence type="predicted"/>
<accession>A0A085VCX8</accession>
<evidence type="ECO:0000313" key="1">
    <source>
        <dbReference type="EMBL" id="KFE53291.1"/>
    </source>
</evidence>
<dbReference type="AlphaFoldDB" id="A0A085VCX8"/>
<dbReference type="RefSeq" id="WP_080290667.1">
    <property type="nucleotide sequence ID" value="NZ_JPQT01000085.1"/>
</dbReference>
<protein>
    <recommendedName>
        <fullName evidence="3">DUF4160 domain-containing protein</fullName>
    </recommendedName>
</protein>
<evidence type="ECO:0000313" key="2">
    <source>
        <dbReference type="Proteomes" id="UP000028643"/>
    </source>
</evidence>
<dbReference type="Proteomes" id="UP000028643">
    <property type="component" value="Unassembled WGS sequence"/>
</dbReference>
<dbReference type="EMBL" id="JPQT01000085">
    <property type="protein sequence ID" value="KFE53291.1"/>
    <property type="molecule type" value="Genomic_DNA"/>
</dbReference>
<reference evidence="1 2" key="1">
    <citation type="submission" date="2014-07" db="EMBL/GenBank/DDBJ databases">
        <title>Draft Genome Sequences of Environmental Pseudomonas syringae strains.</title>
        <authorList>
            <person name="Baltrus D.A."/>
            <person name="Berge O."/>
            <person name="Morris C."/>
        </authorList>
    </citation>
    <scope>NUCLEOTIDE SEQUENCE [LARGE SCALE GENOMIC DNA]</scope>
    <source>
        <strain evidence="1 2">CEB003</strain>
    </source>
</reference>